<sequence>MSLIRLPSEYPSASSSLSKSWSIDHIPEELLSPIRHPIILPLESSRETDPSASSSIHMHSKSMEKN</sequence>
<reference evidence="2 3" key="2">
    <citation type="journal article" date="2017" name="Front. Plant Sci.">
        <title>Gene Classification and Mining of Molecular Markers Useful in Red Clover (Trifolium pratense) Breeding.</title>
        <authorList>
            <person name="Istvanek J."/>
            <person name="Dluhosova J."/>
            <person name="Dluhos P."/>
            <person name="Patkova L."/>
            <person name="Nedelnik J."/>
            <person name="Repkova J."/>
        </authorList>
    </citation>
    <scope>NUCLEOTIDE SEQUENCE [LARGE SCALE GENOMIC DNA]</scope>
    <source>
        <strain evidence="3">cv. Tatra</strain>
        <tissue evidence="2">Young leaves</tissue>
    </source>
</reference>
<gene>
    <name evidence="2" type="ORF">L195_g040366</name>
</gene>
<dbReference type="EMBL" id="ASHM01046048">
    <property type="protein sequence ID" value="PNX84308.1"/>
    <property type="molecule type" value="Genomic_DNA"/>
</dbReference>
<comment type="caution">
    <text evidence="2">The sequence shown here is derived from an EMBL/GenBank/DDBJ whole genome shotgun (WGS) entry which is preliminary data.</text>
</comment>
<accession>A0A2K3M0J4</accession>
<organism evidence="2 3">
    <name type="scientific">Trifolium pratense</name>
    <name type="common">Red clover</name>
    <dbReference type="NCBI Taxonomy" id="57577"/>
    <lineage>
        <taxon>Eukaryota</taxon>
        <taxon>Viridiplantae</taxon>
        <taxon>Streptophyta</taxon>
        <taxon>Embryophyta</taxon>
        <taxon>Tracheophyta</taxon>
        <taxon>Spermatophyta</taxon>
        <taxon>Magnoliopsida</taxon>
        <taxon>eudicotyledons</taxon>
        <taxon>Gunneridae</taxon>
        <taxon>Pentapetalae</taxon>
        <taxon>rosids</taxon>
        <taxon>fabids</taxon>
        <taxon>Fabales</taxon>
        <taxon>Fabaceae</taxon>
        <taxon>Papilionoideae</taxon>
        <taxon>50 kb inversion clade</taxon>
        <taxon>NPAAA clade</taxon>
        <taxon>Hologalegina</taxon>
        <taxon>IRL clade</taxon>
        <taxon>Trifolieae</taxon>
        <taxon>Trifolium</taxon>
    </lineage>
</organism>
<protein>
    <submittedName>
        <fullName evidence="2">Uncharacterized protein</fullName>
    </submittedName>
</protein>
<evidence type="ECO:0000313" key="3">
    <source>
        <dbReference type="Proteomes" id="UP000236291"/>
    </source>
</evidence>
<evidence type="ECO:0000313" key="2">
    <source>
        <dbReference type="EMBL" id="PNX84308.1"/>
    </source>
</evidence>
<name>A0A2K3M0J4_TRIPR</name>
<proteinExistence type="predicted"/>
<feature type="region of interest" description="Disordered" evidence="1">
    <location>
        <begin position="41"/>
        <end position="66"/>
    </location>
</feature>
<dbReference type="AlphaFoldDB" id="A0A2K3M0J4"/>
<evidence type="ECO:0000256" key="1">
    <source>
        <dbReference type="SAM" id="MobiDB-lite"/>
    </source>
</evidence>
<dbReference type="Proteomes" id="UP000236291">
    <property type="component" value="Unassembled WGS sequence"/>
</dbReference>
<reference evidence="2 3" key="1">
    <citation type="journal article" date="2014" name="Am. J. Bot.">
        <title>Genome assembly and annotation for red clover (Trifolium pratense; Fabaceae).</title>
        <authorList>
            <person name="Istvanek J."/>
            <person name="Jaros M."/>
            <person name="Krenek A."/>
            <person name="Repkova J."/>
        </authorList>
    </citation>
    <scope>NUCLEOTIDE SEQUENCE [LARGE SCALE GENOMIC DNA]</scope>
    <source>
        <strain evidence="3">cv. Tatra</strain>
        <tissue evidence="2">Young leaves</tissue>
    </source>
</reference>